<organism evidence="5 6">
    <name type="scientific">Paludibacterium purpuratum</name>
    <dbReference type="NCBI Taxonomy" id="1144873"/>
    <lineage>
        <taxon>Bacteria</taxon>
        <taxon>Pseudomonadati</taxon>
        <taxon>Pseudomonadota</taxon>
        <taxon>Betaproteobacteria</taxon>
        <taxon>Neisseriales</taxon>
        <taxon>Chromobacteriaceae</taxon>
        <taxon>Paludibacterium</taxon>
    </lineage>
</organism>
<evidence type="ECO:0000256" key="2">
    <source>
        <dbReference type="ARBA" id="ARBA00023125"/>
    </source>
</evidence>
<protein>
    <submittedName>
        <fullName evidence="5">MarR family transcriptional regulator</fullName>
    </submittedName>
</protein>
<dbReference type="RefSeq" id="WP_133678675.1">
    <property type="nucleotide sequence ID" value="NZ_SNZP01000002.1"/>
</dbReference>
<dbReference type="PANTHER" id="PTHR42756:SF1">
    <property type="entry name" value="TRANSCRIPTIONAL REPRESSOR OF EMRAB OPERON"/>
    <property type="match status" value="1"/>
</dbReference>
<gene>
    <name evidence="5" type="ORF">DFP86_102382</name>
</gene>
<evidence type="ECO:0000259" key="4">
    <source>
        <dbReference type="PROSITE" id="PS50995"/>
    </source>
</evidence>
<dbReference type="Gene3D" id="1.10.10.10">
    <property type="entry name" value="Winged helix-like DNA-binding domain superfamily/Winged helix DNA-binding domain"/>
    <property type="match status" value="1"/>
</dbReference>
<dbReference type="Proteomes" id="UP000295611">
    <property type="component" value="Unassembled WGS sequence"/>
</dbReference>
<dbReference type="PROSITE" id="PS50995">
    <property type="entry name" value="HTH_MARR_2"/>
    <property type="match status" value="1"/>
</dbReference>
<keyword evidence="3" id="KW-0804">Transcription</keyword>
<keyword evidence="2" id="KW-0238">DNA-binding</keyword>
<dbReference type="GO" id="GO:0003700">
    <property type="term" value="F:DNA-binding transcription factor activity"/>
    <property type="evidence" value="ECO:0007669"/>
    <property type="project" value="InterPro"/>
</dbReference>
<evidence type="ECO:0000313" key="6">
    <source>
        <dbReference type="Proteomes" id="UP000295611"/>
    </source>
</evidence>
<dbReference type="InterPro" id="IPR000835">
    <property type="entry name" value="HTH_MarR-typ"/>
</dbReference>
<dbReference type="PANTHER" id="PTHR42756">
    <property type="entry name" value="TRANSCRIPTIONAL REGULATOR, MARR"/>
    <property type="match status" value="1"/>
</dbReference>
<keyword evidence="6" id="KW-1185">Reference proteome</keyword>
<dbReference type="InterPro" id="IPR036388">
    <property type="entry name" value="WH-like_DNA-bd_sf"/>
</dbReference>
<feature type="domain" description="HTH marR-type" evidence="4">
    <location>
        <begin position="24"/>
        <end position="156"/>
    </location>
</feature>
<dbReference type="EMBL" id="SNZP01000002">
    <property type="protein sequence ID" value="TDR82265.1"/>
    <property type="molecule type" value="Genomic_DNA"/>
</dbReference>
<evidence type="ECO:0000256" key="3">
    <source>
        <dbReference type="ARBA" id="ARBA00023163"/>
    </source>
</evidence>
<dbReference type="Pfam" id="PF01047">
    <property type="entry name" value="MarR"/>
    <property type="match status" value="1"/>
</dbReference>
<comment type="caution">
    <text evidence="5">The sequence shown here is derived from an EMBL/GenBank/DDBJ whole genome shotgun (WGS) entry which is preliminary data.</text>
</comment>
<dbReference type="InterPro" id="IPR036390">
    <property type="entry name" value="WH_DNA-bd_sf"/>
</dbReference>
<dbReference type="SMART" id="SM00347">
    <property type="entry name" value="HTH_MARR"/>
    <property type="match status" value="1"/>
</dbReference>
<dbReference type="AlphaFoldDB" id="A0A4R7BE43"/>
<evidence type="ECO:0000256" key="1">
    <source>
        <dbReference type="ARBA" id="ARBA00023015"/>
    </source>
</evidence>
<keyword evidence="1" id="KW-0805">Transcription regulation</keyword>
<proteinExistence type="predicted"/>
<dbReference type="OrthoDB" id="9806864at2"/>
<sequence length="158" mass="18044">MQIPSDTTVSVLFTPEDLACRDSSQALGYLILGVKRRLTEILEEELAPLDLTAAQFAVIMQLHREEESTPAGFCRLLDYDPGAMTRLLYRIELKGFIRRQRNPQDRRSVRFALTDSGRALCPQMIAKICNAHNRLLAGFSHDEALLLKQMLQRMLQNR</sequence>
<accession>A0A4R7BE43</accession>
<reference evidence="5 6" key="1">
    <citation type="submission" date="2019-03" db="EMBL/GenBank/DDBJ databases">
        <title>Genomic Encyclopedia of Type Strains, Phase III (KMG-III): the genomes of soil and plant-associated and newly described type strains.</title>
        <authorList>
            <person name="Whitman W."/>
        </authorList>
    </citation>
    <scope>NUCLEOTIDE SEQUENCE [LARGE SCALE GENOMIC DNA]</scope>
    <source>
        <strain evidence="5 6">CECT 8976</strain>
    </source>
</reference>
<dbReference type="SUPFAM" id="SSF46785">
    <property type="entry name" value="Winged helix' DNA-binding domain"/>
    <property type="match status" value="1"/>
</dbReference>
<name>A0A4R7BE43_9NEIS</name>
<dbReference type="GO" id="GO:0003677">
    <property type="term" value="F:DNA binding"/>
    <property type="evidence" value="ECO:0007669"/>
    <property type="project" value="UniProtKB-KW"/>
</dbReference>
<evidence type="ECO:0000313" key="5">
    <source>
        <dbReference type="EMBL" id="TDR82265.1"/>
    </source>
</evidence>
<dbReference type="PRINTS" id="PR00598">
    <property type="entry name" value="HTHMARR"/>
</dbReference>